<gene>
    <name evidence="4" type="primary">ZNF213</name>
    <name evidence="4" type="ORF">L345_07538</name>
</gene>
<protein>
    <submittedName>
        <fullName evidence="4">Zinc finger protein</fullName>
    </submittedName>
</protein>
<dbReference type="Proteomes" id="UP000018936">
    <property type="component" value="Unassembled WGS sequence"/>
</dbReference>
<dbReference type="CDD" id="cd07936">
    <property type="entry name" value="SCAN"/>
    <property type="match status" value="1"/>
</dbReference>
<dbReference type="PANTHER" id="PTHR45935">
    <property type="entry name" value="PROTEIN ZBED8-RELATED"/>
    <property type="match status" value="1"/>
</dbReference>
<dbReference type="Pfam" id="PF02023">
    <property type="entry name" value="SCAN"/>
    <property type="match status" value="1"/>
</dbReference>
<dbReference type="FunFam" id="1.10.4020.10:FF:000001">
    <property type="entry name" value="zinc finger protein 263 isoform X1"/>
    <property type="match status" value="1"/>
</dbReference>
<accession>V8NYB7</accession>
<dbReference type="AlphaFoldDB" id="V8NYB7"/>
<dbReference type="OrthoDB" id="9037282at2759"/>
<dbReference type="InterPro" id="IPR050916">
    <property type="entry name" value="SCAN-C2H2_zinc_finger"/>
</dbReference>
<dbReference type="SMART" id="SM00431">
    <property type="entry name" value="SCAN"/>
    <property type="match status" value="1"/>
</dbReference>
<dbReference type="EMBL" id="AZIM01001509">
    <property type="protein sequence ID" value="ETE66673.1"/>
    <property type="molecule type" value="Genomic_DNA"/>
</dbReference>
<sequence>MKVGFFFFPQQAGVEMENQGPVRKVSRGRKNSHPVQLRAIQDFSVGLDSRFIKQEPEENSQQPWDVQWQDFLKEMQPSRSGQKRTRLPGPARFGDNSQSSFKEMADLSQRPGRRSLTQLLPGPIEDCQDLISSVRVKEEILEVEETSASETERQQFRQFFYLEAEGPKESFFQLQELCWQWLEPERRTKKQILDLIVLEQFLAILPPEMQGWVKQGKPGSCAQTVALAEDYFLRVQEADGLQGKVSMALFLT</sequence>
<feature type="non-terminal residue" evidence="4">
    <location>
        <position position="1"/>
    </location>
</feature>
<evidence type="ECO:0000256" key="1">
    <source>
        <dbReference type="ARBA" id="ARBA00023242"/>
    </source>
</evidence>
<dbReference type="Gene3D" id="1.10.4020.10">
    <property type="entry name" value="DNA breaking-rejoining enzymes"/>
    <property type="match status" value="1"/>
</dbReference>
<dbReference type="InterPro" id="IPR038269">
    <property type="entry name" value="SCAN_sf"/>
</dbReference>
<reference evidence="4 5" key="1">
    <citation type="journal article" date="2013" name="Proc. Natl. Acad. Sci. U.S.A.">
        <title>The king cobra genome reveals dynamic gene evolution and adaptation in the snake venom system.</title>
        <authorList>
            <person name="Vonk F.J."/>
            <person name="Casewell N.R."/>
            <person name="Henkel C.V."/>
            <person name="Heimberg A.M."/>
            <person name="Jansen H.J."/>
            <person name="McCleary R.J."/>
            <person name="Kerkkamp H.M."/>
            <person name="Vos R.A."/>
            <person name="Guerreiro I."/>
            <person name="Calvete J.J."/>
            <person name="Wuster W."/>
            <person name="Woods A.E."/>
            <person name="Logan J.M."/>
            <person name="Harrison R.A."/>
            <person name="Castoe T.A."/>
            <person name="de Koning A.P."/>
            <person name="Pollock D.D."/>
            <person name="Yandell M."/>
            <person name="Calderon D."/>
            <person name="Renjifo C."/>
            <person name="Currier R.B."/>
            <person name="Salgado D."/>
            <person name="Pla D."/>
            <person name="Sanz L."/>
            <person name="Hyder A.S."/>
            <person name="Ribeiro J.M."/>
            <person name="Arntzen J.W."/>
            <person name="van den Thillart G.E."/>
            <person name="Boetzer M."/>
            <person name="Pirovano W."/>
            <person name="Dirks R.P."/>
            <person name="Spaink H.P."/>
            <person name="Duboule D."/>
            <person name="McGlinn E."/>
            <person name="Kini R.M."/>
            <person name="Richardson M.K."/>
        </authorList>
    </citation>
    <scope>NUCLEOTIDE SEQUENCE</scope>
    <source>
        <tissue evidence="4">Blood</tissue>
    </source>
</reference>
<dbReference type="InterPro" id="IPR003309">
    <property type="entry name" value="SCAN_dom"/>
</dbReference>
<proteinExistence type="predicted"/>
<evidence type="ECO:0000259" key="3">
    <source>
        <dbReference type="PROSITE" id="PS50804"/>
    </source>
</evidence>
<feature type="region of interest" description="Disordered" evidence="2">
    <location>
        <begin position="76"/>
        <end position="108"/>
    </location>
</feature>
<evidence type="ECO:0000313" key="5">
    <source>
        <dbReference type="Proteomes" id="UP000018936"/>
    </source>
</evidence>
<dbReference type="PANTHER" id="PTHR45935:SF15">
    <property type="entry name" value="SCAN BOX DOMAIN-CONTAINING PROTEIN"/>
    <property type="match status" value="1"/>
</dbReference>
<dbReference type="PROSITE" id="PS50804">
    <property type="entry name" value="SCAN_BOX"/>
    <property type="match status" value="1"/>
</dbReference>
<evidence type="ECO:0000313" key="4">
    <source>
        <dbReference type="EMBL" id="ETE66673.1"/>
    </source>
</evidence>
<evidence type="ECO:0000256" key="2">
    <source>
        <dbReference type="SAM" id="MobiDB-lite"/>
    </source>
</evidence>
<organism evidence="4 5">
    <name type="scientific">Ophiophagus hannah</name>
    <name type="common">King cobra</name>
    <name type="synonym">Naja hannah</name>
    <dbReference type="NCBI Taxonomy" id="8665"/>
    <lineage>
        <taxon>Eukaryota</taxon>
        <taxon>Metazoa</taxon>
        <taxon>Chordata</taxon>
        <taxon>Craniata</taxon>
        <taxon>Vertebrata</taxon>
        <taxon>Euteleostomi</taxon>
        <taxon>Lepidosauria</taxon>
        <taxon>Squamata</taxon>
        <taxon>Bifurcata</taxon>
        <taxon>Unidentata</taxon>
        <taxon>Episquamata</taxon>
        <taxon>Toxicofera</taxon>
        <taxon>Serpentes</taxon>
        <taxon>Colubroidea</taxon>
        <taxon>Elapidae</taxon>
        <taxon>Elapinae</taxon>
        <taxon>Ophiophagus</taxon>
    </lineage>
</organism>
<dbReference type="SUPFAM" id="SSF47353">
    <property type="entry name" value="Retrovirus capsid dimerization domain-like"/>
    <property type="match status" value="1"/>
</dbReference>
<feature type="domain" description="SCAN box" evidence="3">
    <location>
        <begin position="153"/>
        <end position="230"/>
    </location>
</feature>
<keyword evidence="5" id="KW-1185">Reference proteome</keyword>
<name>V8NYB7_OPHHA</name>
<comment type="caution">
    <text evidence="4">The sequence shown here is derived from an EMBL/GenBank/DDBJ whole genome shotgun (WGS) entry which is preliminary data.</text>
</comment>
<keyword evidence="1" id="KW-0539">Nucleus</keyword>